<name>A0A0R3E498_9BRAD</name>
<dbReference type="AlphaFoldDB" id="A0A0R3E498"/>
<dbReference type="OrthoDB" id="7574088at2"/>
<gene>
    <name evidence="1" type="ORF">AOQ71_04015</name>
</gene>
<accession>A0A0R3E498</accession>
<dbReference type="EMBL" id="LJYG01000019">
    <property type="protein sequence ID" value="KRQ17030.1"/>
    <property type="molecule type" value="Genomic_DNA"/>
</dbReference>
<keyword evidence="2" id="KW-1185">Reference proteome</keyword>
<dbReference type="STRING" id="989370.AOQ71_04015"/>
<sequence length="83" mass="9526">MTTHVNKIHYVTTITKVARDLGEDEDWLRDVANEMEIEDGAIWAFGVGEDGVQAFTDFGIERLIELIQVYKDNPELIKRWSTA</sequence>
<proteinExistence type="predicted"/>
<reference evidence="1 2" key="1">
    <citation type="submission" date="2015-09" db="EMBL/GenBank/DDBJ databases">
        <title>Draft Genome Sequence of Bradyrhizobium manausense Strain BR 3351T, a Novel Symbiotic Nitrogen-Fixing Alphaproteobacterium Isolated from Brazilian Amazon Rain Forest.</title>
        <authorList>
            <person name="De Araujo J.L."/>
            <person name="Zilli J.E."/>
        </authorList>
    </citation>
    <scope>NUCLEOTIDE SEQUENCE [LARGE SCALE GENOMIC DNA]</scope>
    <source>
        <strain evidence="1 2">BR3351</strain>
    </source>
</reference>
<organism evidence="1 2">
    <name type="scientific">Bradyrhizobium manausense</name>
    <dbReference type="NCBI Taxonomy" id="989370"/>
    <lineage>
        <taxon>Bacteria</taxon>
        <taxon>Pseudomonadati</taxon>
        <taxon>Pseudomonadota</taxon>
        <taxon>Alphaproteobacteria</taxon>
        <taxon>Hyphomicrobiales</taxon>
        <taxon>Nitrobacteraceae</taxon>
        <taxon>Bradyrhizobium</taxon>
    </lineage>
</organism>
<dbReference type="RefSeq" id="WP_057742120.1">
    <property type="nucleotide sequence ID" value="NZ_LJYG01000019.1"/>
</dbReference>
<dbReference type="Proteomes" id="UP000051936">
    <property type="component" value="Unassembled WGS sequence"/>
</dbReference>
<comment type="caution">
    <text evidence="1">The sequence shown here is derived from an EMBL/GenBank/DDBJ whole genome shotgun (WGS) entry which is preliminary data.</text>
</comment>
<evidence type="ECO:0000313" key="2">
    <source>
        <dbReference type="Proteomes" id="UP000051936"/>
    </source>
</evidence>
<evidence type="ECO:0000313" key="1">
    <source>
        <dbReference type="EMBL" id="KRQ17030.1"/>
    </source>
</evidence>
<protein>
    <submittedName>
        <fullName evidence="1">Uncharacterized protein</fullName>
    </submittedName>
</protein>